<dbReference type="Proteomes" id="UP000277191">
    <property type="component" value="Chromosome 1"/>
</dbReference>
<dbReference type="Gene3D" id="2.60.40.10">
    <property type="entry name" value="Immunoglobulins"/>
    <property type="match status" value="1"/>
</dbReference>
<proteinExistence type="predicted"/>
<dbReference type="Pfam" id="PF17803">
    <property type="entry name" value="Cadherin_4"/>
    <property type="match status" value="1"/>
</dbReference>
<dbReference type="InterPro" id="IPR011050">
    <property type="entry name" value="Pectin_lyase_fold/virulence"/>
</dbReference>
<evidence type="ECO:0000313" key="5">
    <source>
        <dbReference type="EMBL" id="AZQ50608.1"/>
    </source>
</evidence>
<keyword evidence="3" id="KW-0732">Signal</keyword>
<feature type="signal peptide" evidence="3">
    <location>
        <begin position="1"/>
        <end position="34"/>
    </location>
</feature>
<dbReference type="SMART" id="SM00710">
    <property type="entry name" value="PbH1"/>
    <property type="match status" value="7"/>
</dbReference>
<organism evidence="5 6">
    <name type="scientific">Burkholderia cenocepacia</name>
    <dbReference type="NCBI Taxonomy" id="95486"/>
    <lineage>
        <taxon>Bacteria</taxon>
        <taxon>Pseudomonadati</taxon>
        <taxon>Pseudomonadota</taxon>
        <taxon>Betaproteobacteria</taxon>
        <taxon>Burkholderiales</taxon>
        <taxon>Burkholderiaceae</taxon>
        <taxon>Burkholderia</taxon>
        <taxon>Burkholderia cepacia complex</taxon>
    </lineage>
</organism>
<evidence type="ECO:0000313" key="6">
    <source>
        <dbReference type="Proteomes" id="UP000277191"/>
    </source>
</evidence>
<dbReference type="InterPro" id="IPR040853">
    <property type="entry name" value="RapA2_cadherin-like"/>
</dbReference>
<dbReference type="InterPro" id="IPR008972">
    <property type="entry name" value="Cupredoxin"/>
</dbReference>
<evidence type="ECO:0000256" key="3">
    <source>
        <dbReference type="SAM" id="SignalP"/>
    </source>
</evidence>
<feature type="chain" id="PRO_5019350714" description="RapA2 cadherin-like domain-containing protein" evidence="3">
    <location>
        <begin position="35"/>
        <end position="2885"/>
    </location>
</feature>
<name>A0A3S9N4A6_9BURK</name>
<dbReference type="Gene3D" id="2.60.40.420">
    <property type="entry name" value="Cupredoxins - blue copper proteins"/>
    <property type="match status" value="1"/>
</dbReference>
<feature type="compositionally biased region" description="Polar residues" evidence="2">
    <location>
        <begin position="1580"/>
        <end position="1594"/>
    </location>
</feature>
<feature type="region of interest" description="Disordered" evidence="2">
    <location>
        <begin position="2812"/>
        <end position="2885"/>
    </location>
</feature>
<protein>
    <recommendedName>
        <fullName evidence="4">RapA2 cadherin-like domain-containing protein</fullName>
    </recommendedName>
</protein>
<dbReference type="NCBIfam" id="NF041518">
    <property type="entry name" value="choice_anch_Q"/>
    <property type="match status" value="1"/>
</dbReference>
<feature type="compositionally biased region" description="Low complexity" evidence="2">
    <location>
        <begin position="2812"/>
        <end position="2826"/>
    </location>
</feature>
<sequence>MRSTKLTATLLDLFKAGVAASILLTAGEACFAQAVVNLTAKASTAMMPDGQAVPMWGYTCTTAANATVPAANATCAAANPAAGANWSPVVVTVPAGQLQINLTNNLPAPVPTSLVIVGQLGGGLGDKPTTTPSPAHPTQTATTWPIVTATSTAPMASFVPPTQGPRVQSFGTEVAPSTDPKSHTTLTWTHLKPGTYLLESGTHPSIQGPMGLYGVLVVKSPGVPSSTCASTKQAYPQTASCYDADVPLVMSEIDPVQNAAVAAAVATKGFSETAAWSGQPGGCGDSKSVTFGTCYPPVVNYDPRYYLINGVAFDRTNPNASAFPPSATVPPSTGQVLVRLVNAGLRMHVPAVVGAQTGNPSVPGFTLIAEDGNVIPGAARIQNAVFMAAGKTYDVMLNAPAAGAMPVYDRELSLSTNNMRDGGMQGYIAVNNAQPSASAGVSETPTAAGANYYFVPGTTLAVSDPAKGVIANDSGVYGVKVQTPPATGTLTLNTDGTFTYLSSSTANDSFIYQSTNGTPPVTAKVTLTACTTGNKCLSVPTAGNASFSSNIASQVQIGAPGVLASASDPAGLPLTAQIVASSATNGTVTLNPDGSFTAAPTTTPMAGASAQTMTFQYKVTNTQNQTSANAGTVTVTFNPGSGLVVNVMDAPSMAPDAVAPNKMVKLTDYRWIIEEDRTMQIDPACQVNSTTSRPANCPPLPVPSLGTNFHTSYMPVVAAGCVGTVACESGQTVYDPVSNTHLPAVCDVGNGACRTGTNVSQQTPVDPKYVALDPTKHYYISILPGDAGNTFVNGGGAPPANTTRQFSIALDCPSGPSGADFAPGTGKCGHGMGGAPISPAQIAAAKAGQTAAGQAGQLNVLLTETPYQTAKLSVFVFEDDAPLNGEVDVSGGTDGFGTAREPGLGGFEIKLWDDAGGTGDPTGQMTYDMFNMPLSNSLQGTIDPLTGLNACPITTATDGLVGMIPTCPKFESDGKTLSPLVGQAVIANLMPGRYGVIATPAADRIGRGEEWLQTNTLDGQKAHDAFIKVGGPAYFQEFGPAGYHVSIGFANPKTINARRTNAAKTGLCDTGACPNTLTGRVTNLHYGRPPNENLYSSGSHDSLAFSQCYVSVGDPDGEDYGFTKCDSQGRFTISGLPSGTTRITVFDQWNDQIVDGLAKAVQLPAANGSTTVDVGDLAVLQWQTNLYTRTFIDLHGDGISHPDDPGIALASTNLRFRDGSFSSFNNTDGNGYAPFNEVFPLFNWYVVDDDQTRYKSSGTHVVYDAGGPVDSTGVPGSGNSTIAGNFANTVETLPVPSNLRVPGARYCADADCTSTGSGSTGRVDPPWVNSEAWQGFSGQNSFIEFGKTPFAKGENGGIRGEVIYASTRPFDDPTLLIHTKWTPNVPNVTVNLYQEGTAADGTTNLTLVDTTKTASWDDWAQGFRADGVTPNMNCPGQDPNDPFYFTLKNSTNWLDPQHRQLPANAQFKCYDGMHVFNQIQPAPYDGMYKFPSVTATDANGKPVASNCTICVGKNPVDGTPMLPAGKYVVEIIVPPGYELVKEEDKNILIGDNYIAPVTQQFGGIGAIFILPDQAAVNSTYNQNNAQNPTTNLGSTPHAEGDTGSVERFWPCVGELRIVPDYISLFPGSKEVAPFAGASRHLCDRKEVMLTDEESVLAKFWIFSSTHVAAHYTGFMLDDFSSEFDPYSPQFGEKFAVPNVPVSFKDFSGNETSRTYSDQWGIYNGLTFSTWEVNPPNPTGYAPTMMVTCMNDPGPIPDPNHPGKMMTDPLYNPAYSQFCYEIPFMPGQTQYMDTPVVPVQAFADGYNQPDCAYPDATPAISSVTGDPIGAGAGPWVSAPGKTLTIKALGDQQVPNHAYTGPSQTAAPFNQKFITRHYGFGGTQGTGTVTIAGVKAPVVSWSDSQIVVTVPDLSIPTLPGLTAPSTCTIQQMGAPATQCGELVVTAGNGKRSIDAITVTVGGKTPTYVGGENGASNALQTAIDHASAGDMIVVGPGTYNEMLVMWKPVRLQGVGAGSVTVNANTHPSGKLDPWRRLISCLFGTSLDGGMISAAYDPAKPISPTNNPYDPSGAYQCSTQMQGHADPIPFEPTVGWDGTLNGNLGELLMEPSLLGAYEGAGITVLGKGVRPSANCTANGVCTLLTRHDCTTDPNNPNYSNFLCNPSRIDGITVTNSSQGGGGIFLHGWNHYTEVSNNRVTGNAGTLSGGITVGQVEVPDGNIAADGVTQLPFMYNTFVNVHHNAVTGNASYGDEINSTTPSSAGGVTLCSGADYYKFNYNWVCGNISSGDGGGVAHFGFSYNGDLSHNVVLFNQSNNPTLPTYGGGIIAQGVPPDGTFCENSLVDVDCAPQLSDGIGPDLVIDGNLIMGNTAESGKGGGLRLQSVNGTDVQRNLGNPNKWYKVRVINNIIADNVAGWSGGGVSLQDAVRVDFINNTVIANDATASAGVLFNTPAASQSNVPPPGCTSSPNSADSTCTSFIEASTQQPAGLETTSHTQNLLAAFVPPANFRGNVRCPVDEPNCTKFSNPVLTNNLFWQNRSFYISVSSQPNPNIPGVQNAVTLNPVLNQQGKSTGFCVTGGTTPPFYWDIGAWGDTGPANHQSGLTMNPQHSIMTSTAGYATTNIAADPQTVGQYCNGSRVPPEAGGNGFAVPPGIADAVLPNPLFGLMPTATPDEGNQWINMSYGPLSLVNEALKPGSAGYNVMMGNYSIKGTSPAIGAATGRGAPNHDIFGTPRPQANGYDIGAVEYVTPGLLGGLLGGGGPTDPLALGGNQPTGLAGLLAGLPGAGGIQGLLNGLQPLTQIQAPALRRPLAGAPRLAPAARPRPAGALTQSPALARPPSNVLLQAPTQTPPRNRTQTQTRTQPGTAPRPPAPIPAQAAPATLTGALR</sequence>
<feature type="domain" description="RapA2 cadherin-like" evidence="4">
    <location>
        <begin position="539"/>
        <end position="597"/>
    </location>
</feature>
<accession>A0A3S9N4A6</accession>
<feature type="region of interest" description="Disordered" evidence="2">
    <location>
        <begin position="1580"/>
        <end position="1599"/>
    </location>
</feature>
<gene>
    <name evidence="5" type="ORF">D5R55_06115</name>
</gene>
<dbReference type="EMBL" id="CP034545">
    <property type="protein sequence ID" value="AZQ50608.1"/>
    <property type="molecule type" value="Genomic_DNA"/>
</dbReference>
<evidence type="ECO:0000256" key="1">
    <source>
        <dbReference type="ARBA" id="ARBA00004418"/>
    </source>
</evidence>
<feature type="compositionally biased region" description="Low complexity" evidence="2">
    <location>
        <begin position="2842"/>
        <end position="2863"/>
    </location>
</feature>
<dbReference type="SUPFAM" id="SSF51126">
    <property type="entry name" value="Pectin lyase-like"/>
    <property type="match status" value="1"/>
</dbReference>
<evidence type="ECO:0000256" key="2">
    <source>
        <dbReference type="SAM" id="MobiDB-lite"/>
    </source>
</evidence>
<dbReference type="InterPro" id="IPR006626">
    <property type="entry name" value="PbH1"/>
</dbReference>
<dbReference type="InterPro" id="IPR013783">
    <property type="entry name" value="Ig-like_fold"/>
</dbReference>
<dbReference type="InterPro" id="IPR059226">
    <property type="entry name" value="Choice_anch_Q_dom"/>
</dbReference>
<dbReference type="GO" id="GO:0042597">
    <property type="term" value="C:periplasmic space"/>
    <property type="evidence" value="ECO:0007669"/>
    <property type="project" value="UniProtKB-SubCell"/>
</dbReference>
<evidence type="ECO:0000259" key="4">
    <source>
        <dbReference type="Pfam" id="PF17803"/>
    </source>
</evidence>
<dbReference type="RefSeq" id="WP_126360515.1">
    <property type="nucleotide sequence ID" value="NZ_CP034545.1"/>
</dbReference>
<reference evidence="5 6" key="1">
    <citation type="submission" date="2018-12" db="EMBL/GenBank/DDBJ databases">
        <title>Cadmium resistance mechanism in endophytic bacteria Burkholderia cenocepacia YG-3.</title>
        <authorList>
            <person name="Zhang X."/>
            <person name="Wang X."/>
            <person name="Zhu Y."/>
        </authorList>
    </citation>
    <scope>NUCLEOTIDE SEQUENCE [LARGE SCALE GENOMIC DNA]</scope>
    <source>
        <strain evidence="5 6">YG-3</strain>
    </source>
</reference>
<comment type="subcellular location">
    <subcellularLocation>
        <location evidence="1">Periplasm</location>
    </subcellularLocation>
</comment>